<reference evidence="2 3" key="1">
    <citation type="submission" date="2019-02" db="EMBL/GenBank/DDBJ databases">
        <title>Deep-cultivation of Planctomycetes and their phenomic and genomic characterization uncovers novel biology.</title>
        <authorList>
            <person name="Wiegand S."/>
            <person name="Jogler M."/>
            <person name="Boedeker C."/>
            <person name="Pinto D."/>
            <person name="Vollmers J."/>
            <person name="Rivas-Marin E."/>
            <person name="Kohn T."/>
            <person name="Peeters S.H."/>
            <person name="Heuer A."/>
            <person name="Rast P."/>
            <person name="Oberbeckmann S."/>
            <person name="Bunk B."/>
            <person name="Jeske O."/>
            <person name="Meyerdierks A."/>
            <person name="Storesund J.E."/>
            <person name="Kallscheuer N."/>
            <person name="Luecker S."/>
            <person name="Lage O.M."/>
            <person name="Pohl T."/>
            <person name="Merkel B.J."/>
            <person name="Hornburger P."/>
            <person name="Mueller R.-W."/>
            <person name="Bruemmer F."/>
            <person name="Labrenz M."/>
            <person name="Spormann A.M."/>
            <person name="Op Den Camp H."/>
            <person name="Overmann J."/>
            <person name="Amann R."/>
            <person name="Jetten M.S.M."/>
            <person name="Mascher T."/>
            <person name="Medema M.H."/>
            <person name="Devos D.P."/>
            <person name="Kaster A.-K."/>
            <person name="Ovreas L."/>
            <person name="Rohde M."/>
            <person name="Galperin M.Y."/>
            <person name="Jogler C."/>
        </authorList>
    </citation>
    <scope>NUCLEOTIDE SEQUENCE [LARGE SCALE GENOMIC DNA]</scope>
    <source>
        <strain evidence="2 3">CA13</strain>
    </source>
</reference>
<sequence>MIVGIDAKNGKMMKGPAIKNRKKADRNLSARIKSEATPHVFATNSAFAFRSDEVSGYRGLWCIRWVSAELFVHDVGIYVARIGVSKRFRKRPDDIEP</sequence>
<gene>
    <name evidence="2" type="ORF">CA13_11140</name>
</gene>
<evidence type="ECO:0000256" key="1">
    <source>
        <dbReference type="SAM" id="MobiDB-lite"/>
    </source>
</evidence>
<feature type="region of interest" description="Disordered" evidence="1">
    <location>
        <begin position="1"/>
        <end position="20"/>
    </location>
</feature>
<keyword evidence="3" id="KW-1185">Reference proteome</keyword>
<protein>
    <submittedName>
        <fullName evidence="2">Uncharacterized protein</fullName>
    </submittedName>
</protein>
<proteinExistence type="predicted"/>
<name>A0A5C5YYQ1_9BACT</name>
<dbReference type="Proteomes" id="UP000315010">
    <property type="component" value="Unassembled WGS sequence"/>
</dbReference>
<dbReference type="EMBL" id="SJPJ01000001">
    <property type="protein sequence ID" value="TWT79707.1"/>
    <property type="molecule type" value="Genomic_DNA"/>
</dbReference>
<dbReference type="AlphaFoldDB" id="A0A5C5YYQ1"/>
<evidence type="ECO:0000313" key="2">
    <source>
        <dbReference type="EMBL" id="TWT79707.1"/>
    </source>
</evidence>
<accession>A0A5C5YYQ1</accession>
<comment type="caution">
    <text evidence="2">The sequence shown here is derived from an EMBL/GenBank/DDBJ whole genome shotgun (WGS) entry which is preliminary data.</text>
</comment>
<evidence type="ECO:0000313" key="3">
    <source>
        <dbReference type="Proteomes" id="UP000315010"/>
    </source>
</evidence>
<organism evidence="2 3">
    <name type="scientific">Novipirellula herctigrandis</name>
    <dbReference type="NCBI Taxonomy" id="2527986"/>
    <lineage>
        <taxon>Bacteria</taxon>
        <taxon>Pseudomonadati</taxon>
        <taxon>Planctomycetota</taxon>
        <taxon>Planctomycetia</taxon>
        <taxon>Pirellulales</taxon>
        <taxon>Pirellulaceae</taxon>
        <taxon>Novipirellula</taxon>
    </lineage>
</organism>